<accession>A0A183CKF2</accession>
<evidence type="ECO:0000256" key="1">
    <source>
        <dbReference type="ARBA" id="ARBA00022723"/>
    </source>
</evidence>
<dbReference type="PROSITE" id="PS00498">
    <property type="entry name" value="TYROSINASE_2"/>
    <property type="match status" value="1"/>
</dbReference>
<feature type="domain" description="Tyrosinase copper-binding" evidence="2">
    <location>
        <begin position="81"/>
        <end position="92"/>
    </location>
</feature>
<dbReference type="GO" id="GO:0016491">
    <property type="term" value="F:oxidoreductase activity"/>
    <property type="evidence" value="ECO:0007669"/>
    <property type="project" value="InterPro"/>
</dbReference>
<evidence type="ECO:0000313" key="4">
    <source>
        <dbReference type="WBParaSite" id="GPLIN_001335800"/>
    </source>
</evidence>
<dbReference type="InterPro" id="IPR008922">
    <property type="entry name" value="Di-copper_centre_dom_sf"/>
</dbReference>
<keyword evidence="3" id="KW-1185">Reference proteome</keyword>
<dbReference type="InterPro" id="IPR050316">
    <property type="entry name" value="Tyrosinase/Hemocyanin"/>
</dbReference>
<reference evidence="3" key="2">
    <citation type="submission" date="2014-05" db="EMBL/GenBank/DDBJ databases">
        <title>The genome and life-stage specific transcriptomes of Globodera pallida elucidate key aspects of plant parasitism by a cyst nematode.</title>
        <authorList>
            <person name="Cotton J.A."/>
            <person name="Lilley C.J."/>
            <person name="Jones L.M."/>
            <person name="Kikuchi T."/>
            <person name="Reid A.J."/>
            <person name="Thorpe P."/>
            <person name="Tsai I.J."/>
            <person name="Beasley H."/>
            <person name="Blok V."/>
            <person name="Cock P.J.A."/>
            <person name="Van den Akker S.E."/>
            <person name="Holroyd N."/>
            <person name="Hunt M."/>
            <person name="Mantelin S."/>
            <person name="Naghra H."/>
            <person name="Pain A."/>
            <person name="Palomares-Rius J.E."/>
            <person name="Zarowiecki M."/>
            <person name="Berriman M."/>
            <person name="Jones J.T."/>
            <person name="Urwin P.E."/>
        </authorList>
    </citation>
    <scope>NUCLEOTIDE SEQUENCE [LARGE SCALE GENOMIC DNA]</scope>
    <source>
        <strain evidence="3">Lindley</strain>
    </source>
</reference>
<dbReference type="WBParaSite" id="GPLIN_001335800">
    <property type="protein sequence ID" value="GPLIN_001335800"/>
    <property type="gene ID" value="GPLIN_001335800"/>
</dbReference>
<keyword evidence="1" id="KW-0479">Metal-binding</keyword>
<dbReference type="PRINTS" id="PR00092">
    <property type="entry name" value="TYROSINASE"/>
</dbReference>
<protein>
    <submittedName>
        <fullName evidence="4">Tyrosinase_Cu-bd domain-containing protein</fullName>
    </submittedName>
</protein>
<dbReference type="Proteomes" id="UP000050741">
    <property type="component" value="Unassembled WGS sequence"/>
</dbReference>
<evidence type="ECO:0000313" key="3">
    <source>
        <dbReference type="Proteomes" id="UP000050741"/>
    </source>
</evidence>
<sequence length="172" mass="20540">MDGRHSFQRMFGDQEDGEFINDARIDWAMTQDNVDRLMAYSLPTQTCINYDIDERFLEYTHDYVHYFISGDMQERFSSSNDPIFFMHHGFIDSIWEQWRQTKQSRLQRETDYPRNDASCAPQFHFSDAFMPMLQPLWNIDVLSNNYTDNMFEFVARPNCARMGWSEECGSTE</sequence>
<evidence type="ECO:0000259" key="2">
    <source>
        <dbReference type="PROSITE" id="PS00498"/>
    </source>
</evidence>
<proteinExistence type="predicted"/>
<reference evidence="3" key="1">
    <citation type="submission" date="2013-12" db="EMBL/GenBank/DDBJ databases">
        <authorList>
            <person name="Aslett M."/>
        </authorList>
    </citation>
    <scope>NUCLEOTIDE SEQUENCE [LARGE SCALE GENOMIC DNA]</scope>
    <source>
        <strain evidence="3">Lindley</strain>
    </source>
</reference>
<dbReference type="SUPFAM" id="SSF48056">
    <property type="entry name" value="Di-copper centre-containing domain"/>
    <property type="match status" value="1"/>
</dbReference>
<dbReference type="Gene3D" id="1.10.1280.10">
    <property type="entry name" value="Di-copper center containing domain from catechol oxidase"/>
    <property type="match status" value="1"/>
</dbReference>
<name>A0A183CKF2_GLOPA</name>
<organism evidence="3 4">
    <name type="scientific">Globodera pallida</name>
    <name type="common">Potato cyst nematode worm</name>
    <name type="synonym">Heterodera pallida</name>
    <dbReference type="NCBI Taxonomy" id="36090"/>
    <lineage>
        <taxon>Eukaryota</taxon>
        <taxon>Metazoa</taxon>
        <taxon>Ecdysozoa</taxon>
        <taxon>Nematoda</taxon>
        <taxon>Chromadorea</taxon>
        <taxon>Rhabditida</taxon>
        <taxon>Tylenchina</taxon>
        <taxon>Tylenchomorpha</taxon>
        <taxon>Tylenchoidea</taxon>
        <taxon>Heteroderidae</taxon>
        <taxon>Heteroderinae</taxon>
        <taxon>Globodera</taxon>
    </lineage>
</organism>
<dbReference type="AlphaFoldDB" id="A0A183CKF2"/>
<dbReference type="Pfam" id="PF00264">
    <property type="entry name" value="Tyrosinase"/>
    <property type="match status" value="1"/>
</dbReference>
<dbReference type="GO" id="GO:0046872">
    <property type="term" value="F:metal ion binding"/>
    <property type="evidence" value="ECO:0007669"/>
    <property type="project" value="UniProtKB-KW"/>
</dbReference>
<dbReference type="PANTHER" id="PTHR11474:SF50">
    <property type="entry name" value="TYROSINASE COPPER-BINDING DOMAIN-CONTAINING PROTEIN"/>
    <property type="match status" value="1"/>
</dbReference>
<reference evidence="4" key="3">
    <citation type="submission" date="2016-06" db="UniProtKB">
        <authorList>
            <consortium name="WormBaseParasite"/>
        </authorList>
    </citation>
    <scope>IDENTIFICATION</scope>
</reference>
<dbReference type="PANTHER" id="PTHR11474">
    <property type="entry name" value="TYROSINASE FAMILY MEMBER"/>
    <property type="match status" value="1"/>
</dbReference>
<dbReference type="InterPro" id="IPR002227">
    <property type="entry name" value="Tyrosinase_Cu-bd"/>
</dbReference>